<keyword evidence="3" id="KW-1185">Reference proteome</keyword>
<gene>
    <name evidence="2" type="ORF">GCM10010515_26610</name>
</gene>
<evidence type="ECO:0000313" key="2">
    <source>
        <dbReference type="EMBL" id="GGX57659.1"/>
    </source>
</evidence>
<evidence type="ECO:0000256" key="1">
    <source>
        <dbReference type="SAM" id="Phobius"/>
    </source>
</evidence>
<feature type="transmembrane region" description="Helical" evidence="1">
    <location>
        <begin position="210"/>
        <end position="229"/>
    </location>
</feature>
<evidence type="ECO:0000313" key="3">
    <source>
        <dbReference type="Proteomes" id="UP000645555"/>
    </source>
</evidence>
<dbReference type="AlphaFoldDB" id="A0A918NA34"/>
<keyword evidence="1" id="KW-1133">Transmembrane helix</keyword>
<dbReference type="RefSeq" id="WP_190035630.1">
    <property type="nucleotide sequence ID" value="NZ_BMWD01000007.1"/>
</dbReference>
<feature type="transmembrane region" description="Helical" evidence="1">
    <location>
        <begin position="21"/>
        <end position="38"/>
    </location>
</feature>
<accession>A0A918NA34</accession>
<organism evidence="2 3">
    <name type="scientific">Streptomyces fructofermentans</name>
    <dbReference type="NCBI Taxonomy" id="152141"/>
    <lineage>
        <taxon>Bacteria</taxon>
        <taxon>Bacillati</taxon>
        <taxon>Actinomycetota</taxon>
        <taxon>Actinomycetes</taxon>
        <taxon>Kitasatosporales</taxon>
        <taxon>Streptomycetaceae</taxon>
        <taxon>Streptomyces</taxon>
    </lineage>
</organism>
<keyword evidence="1" id="KW-0472">Membrane</keyword>
<protein>
    <submittedName>
        <fullName evidence="2">Uncharacterized protein</fullName>
    </submittedName>
</protein>
<sequence length="425" mass="44519">MSLNRRAPFALVLSANLRRHAGPLVALAVAVAVAYAYYERISAYEPPDWVATGDDTGSAARGIAGAAAGLLAGWQGGAEDRVGAGWMRETSARSPLAHRLMGLVSGVVWPLTGYLVAVAAVLVRPGPEGQVNRAPLDAMTVDAAFVVAVSCVAYLLGQTFPFRVTPLALALGAALLGASWQTLVPLDITYSGDPLPREAAAWAPATPPAWLPWCRAVLVASVGVAAVLVCARRRRWGAVLAAASVLAALGLGTTHPNGTTASAFNPVEVRCRGHAPVVCVSADHESRRAHLERLVARVSERLAGVREAPTHYVWTDDTSCGGIDDVGAPWAVGISGSEPDRSHLAIAISVTSSCDSFYSAQTIALYTWLLGRDGVPSADAAEYGPAALPVGERVAWLNRTFTAMKRGTPLPPLPDVRPGARPRER</sequence>
<feature type="transmembrane region" description="Helical" evidence="1">
    <location>
        <begin position="236"/>
        <end position="254"/>
    </location>
</feature>
<comment type="caution">
    <text evidence="2">The sequence shown here is derived from an EMBL/GenBank/DDBJ whole genome shotgun (WGS) entry which is preliminary data.</text>
</comment>
<feature type="transmembrane region" description="Helical" evidence="1">
    <location>
        <begin position="99"/>
        <end position="123"/>
    </location>
</feature>
<reference evidence="2" key="2">
    <citation type="submission" date="2020-09" db="EMBL/GenBank/DDBJ databases">
        <authorList>
            <person name="Sun Q."/>
            <person name="Ohkuma M."/>
        </authorList>
    </citation>
    <scope>NUCLEOTIDE SEQUENCE</scope>
    <source>
        <strain evidence="2">JCM 4956</strain>
    </source>
</reference>
<dbReference type="Proteomes" id="UP000645555">
    <property type="component" value="Unassembled WGS sequence"/>
</dbReference>
<feature type="transmembrane region" description="Helical" evidence="1">
    <location>
        <begin position="138"/>
        <end position="156"/>
    </location>
</feature>
<keyword evidence="1" id="KW-0812">Transmembrane</keyword>
<dbReference type="EMBL" id="BMWD01000007">
    <property type="protein sequence ID" value="GGX57659.1"/>
    <property type="molecule type" value="Genomic_DNA"/>
</dbReference>
<feature type="transmembrane region" description="Helical" evidence="1">
    <location>
        <begin position="168"/>
        <end position="190"/>
    </location>
</feature>
<reference evidence="2" key="1">
    <citation type="journal article" date="2014" name="Int. J. Syst. Evol. Microbiol.">
        <title>Complete genome sequence of Corynebacterium casei LMG S-19264T (=DSM 44701T), isolated from a smear-ripened cheese.</title>
        <authorList>
            <consortium name="US DOE Joint Genome Institute (JGI-PGF)"/>
            <person name="Walter F."/>
            <person name="Albersmeier A."/>
            <person name="Kalinowski J."/>
            <person name="Ruckert C."/>
        </authorList>
    </citation>
    <scope>NUCLEOTIDE SEQUENCE</scope>
    <source>
        <strain evidence="2">JCM 4956</strain>
    </source>
</reference>
<proteinExistence type="predicted"/>
<name>A0A918NA34_9ACTN</name>